<keyword evidence="7 10" id="KW-0472">Membrane</keyword>
<dbReference type="GO" id="GO:0009425">
    <property type="term" value="C:bacterial-type flagellum basal body"/>
    <property type="evidence" value="ECO:0007669"/>
    <property type="project" value="UniProtKB-SubCell"/>
</dbReference>
<protein>
    <recommendedName>
        <fullName evidence="3 9">Flagellar biosynthetic protein FliR</fullName>
    </recommendedName>
</protein>
<gene>
    <name evidence="11" type="ORF">EV668_2465</name>
</gene>
<keyword evidence="11" id="KW-0969">Cilium</keyword>
<comment type="similarity">
    <text evidence="2 10">Belongs to the FliR/MopE/SpaR family.</text>
</comment>
<feature type="transmembrane region" description="Helical" evidence="10">
    <location>
        <begin position="210"/>
        <end position="238"/>
    </location>
</feature>
<dbReference type="Proteomes" id="UP000295122">
    <property type="component" value="Unassembled WGS sequence"/>
</dbReference>
<keyword evidence="11" id="KW-0966">Cell projection</keyword>
<comment type="caution">
    <text evidence="11">The sequence shown here is derived from an EMBL/GenBank/DDBJ whole genome shotgun (WGS) entry which is preliminary data.</text>
</comment>
<dbReference type="PRINTS" id="PR00953">
    <property type="entry name" value="TYPE3IMRPROT"/>
</dbReference>
<dbReference type="GO" id="GO:0044780">
    <property type="term" value="P:bacterial-type flagellum assembly"/>
    <property type="evidence" value="ECO:0007669"/>
    <property type="project" value="UniProtKB-UniRule"/>
</dbReference>
<dbReference type="InterPro" id="IPR002010">
    <property type="entry name" value="T3SS_IM_R"/>
</dbReference>
<evidence type="ECO:0000256" key="8">
    <source>
        <dbReference type="ARBA" id="ARBA00023143"/>
    </source>
</evidence>
<feature type="transmembrane region" description="Helical" evidence="10">
    <location>
        <begin position="6"/>
        <end position="26"/>
    </location>
</feature>
<dbReference type="NCBIfam" id="TIGR01400">
    <property type="entry name" value="fliR"/>
    <property type="match status" value="1"/>
</dbReference>
<comment type="function">
    <text evidence="1 10">Role in flagellar biosynthesis.</text>
</comment>
<keyword evidence="5 10" id="KW-0812">Transmembrane</keyword>
<dbReference type="GO" id="GO:0006605">
    <property type="term" value="P:protein targeting"/>
    <property type="evidence" value="ECO:0007669"/>
    <property type="project" value="UniProtKB-UniRule"/>
</dbReference>
<dbReference type="PANTHER" id="PTHR30065">
    <property type="entry name" value="FLAGELLAR BIOSYNTHETIC PROTEIN FLIR"/>
    <property type="match status" value="1"/>
</dbReference>
<sequence length="251" mass="26092">MTFAIPELTTLFMLAFARVGILVMLMPGLGERFVMPRLRLAIALFLTLMMMPILRPLLPAGLAPAAIVGLLIGEIAVGLVLGLATRAVMAALQTAGNVVASQIGLSFAMSVDPAAGGQEAVIGNFLSLLGATLIFATDLHHLAIGAIRESYSLLPPAGIPDSGDVARLAIGAVARGFALGVKIAAPFVVFALLFNLGLGILSRLMPQLQVFFLALPLSVLIGMLILLACLGMMMSVYLADLGRFLQGLGSV</sequence>
<dbReference type="InterPro" id="IPR006303">
    <property type="entry name" value="FliR"/>
</dbReference>
<dbReference type="Pfam" id="PF01311">
    <property type="entry name" value="Bac_export_1"/>
    <property type="match status" value="1"/>
</dbReference>
<evidence type="ECO:0000313" key="11">
    <source>
        <dbReference type="EMBL" id="TDR89630.1"/>
    </source>
</evidence>
<evidence type="ECO:0000256" key="4">
    <source>
        <dbReference type="ARBA" id="ARBA00022475"/>
    </source>
</evidence>
<evidence type="ECO:0000256" key="7">
    <source>
        <dbReference type="ARBA" id="ARBA00023136"/>
    </source>
</evidence>
<proteinExistence type="inferred from homology"/>
<evidence type="ECO:0000256" key="3">
    <source>
        <dbReference type="ARBA" id="ARBA00021717"/>
    </source>
</evidence>
<evidence type="ECO:0000313" key="12">
    <source>
        <dbReference type="Proteomes" id="UP000295122"/>
    </source>
</evidence>
<evidence type="ECO:0000256" key="5">
    <source>
        <dbReference type="ARBA" id="ARBA00022692"/>
    </source>
</evidence>
<accession>A0A4R7BUZ5</accession>
<comment type="subcellular location">
    <subcellularLocation>
        <location evidence="10">Cell membrane</location>
        <topology evidence="10">Multi-pass membrane protein</topology>
    </subcellularLocation>
    <subcellularLocation>
        <location evidence="10">Bacterial flagellum basal body</location>
    </subcellularLocation>
</comment>
<keyword evidence="12" id="KW-1185">Reference proteome</keyword>
<dbReference type="GO" id="GO:0005886">
    <property type="term" value="C:plasma membrane"/>
    <property type="evidence" value="ECO:0007669"/>
    <property type="project" value="UniProtKB-SubCell"/>
</dbReference>
<dbReference type="PANTHER" id="PTHR30065:SF8">
    <property type="entry name" value="FLAGELLAR BIOSYNTHETIC PROTEIN FLIR"/>
    <property type="match status" value="1"/>
</dbReference>
<dbReference type="OrthoDB" id="9779817at2"/>
<reference evidence="11 12" key="1">
    <citation type="submission" date="2019-03" db="EMBL/GenBank/DDBJ databases">
        <title>Genomic Encyclopedia of Type Strains, Phase IV (KMG-IV): sequencing the most valuable type-strain genomes for metagenomic binning, comparative biology and taxonomic classification.</title>
        <authorList>
            <person name="Goeker M."/>
        </authorList>
    </citation>
    <scope>NUCLEOTIDE SEQUENCE [LARGE SCALE GENOMIC DNA]</scope>
    <source>
        <strain evidence="11 12">DSM 25903</strain>
    </source>
</reference>
<feature type="transmembrane region" description="Helical" evidence="10">
    <location>
        <begin position="38"/>
        <end position="58"/>
    </location>
</feature>
<evidence type="ECO:0000256" key="6">
    <source>
        <dbReference type="ARBA" id="ARBA00022989"/>
    </source>
</evidence>
<feature type="transmembrane region" description="Helical" evidence="10">
    <location>
        <begin position="183"/>
        <end position="204"/>
    </location>
</feature>
<organism evidence="11 12">
    <name type="scientific">Enterovirga rhinocerotis</name>
    <dbReference type="NCBI Taxonomy" id="1339210"/>
    <lineage>
        <taxon>Bacteria</taxon>
        <taxon>Pseudomonadati</taxon>
        <taxon>Pseudomonadota</taxon>
        <taxon>Alphaproteobacteria</taxon>
        <taxon>Hyphomicrobiales</taxon>
        <taxon>Methylobacteriaceae</taxon>
        <taxon>Enterovirga</taxon>
    </lineage>
</organism>
<evidence type="ECO:0000256" key="2">
    <source>
        <dbReference type="ARBA" id="ARBA00009772"/>
    </source>
</evidence>
<evidence type="ECO:0000256" key="10">
    <source>
        <dbReference type="RuleBase" id="RU362071"/>
    </source>
</evidence>
<evidence type="ECO:0000256" key="1">
    <source>
        <dbReference type="ARBA" id="ARBA00002578"/>
    </source>
</evidence>
<keyword evidence="6 10" id="KW-1133">Transmembrane helix</keyword>
<dbReference type="RefSeq" id="WP_133770398.1">
    <property type="nucleotide sequence ID" value="NZ_SNZR01000013.1"/>
</dbReference>
<keyword evidence="8 10" id="KW-0975">Bacterial flagellum</keyword>
<dbReference type="AlphaFoldDB" id="A0A4R7BUZ5"/>
<evidence type="ECO:0000256" key="9">
    <source>
        <dbReference type="NCBIfam" id="TIGR01400"/>
    </source>
</evidence>
<name>A0A4R7BUZ5_9HYPH</name>
<dbReference type="EMBL" id="SNZR01000013">
    <property type="protein sequence ID" value="TDR89630.1"/>
    <property type="molecule type" value="Genomic_DNA"/>
</dbReference>
<feature type="transmembrane region" description="Helical" evidence="10">
    <location>
        <begin position="64"/>
        <end position="84"/>
    </location>
</feature>
<keyword evidence="4 10" id="KW-1003">Cell membrane</keyword>
<keyword evidence="11" id="KW-0282">Flagellum</keyword>